<protein>
    <submittedName>
        <fullName evidence="5">HpcH/HpaI aldolase/citrate lyase family protein</fullName>
    </submittedName>
</protein>
<proteinExistence type="predicted"/>
<organism evidence="5 6">
    <name type="scientific">Haloplanus litoreus</name>
    <dbReference type="NCBI Taxonomy" id="767515"/>
    <lineage>
        <taxon>Archaea</taxon>
        <taxon>Methanobacteriati</taxon>
        <taxon>Methanobacteriota</taxon>
        <taxon>Stenosarchaea group</taxon>
        <taxon>Halobacteria</taxon>
        <taxon>Halobacteriales</taxon>
        <taxon>Haloferacaceae</taxon>
        <taxon>Haloplanus</taxon>
    </lineage>
</organism>
<keyword evidence="6" id="KW-1185">Reference proteome</keyword>
<evidence type="ECO:0000256" key="1">
    <source>
        <dbReference type="ARBA" id="ARBA00001946"/>
    </source>
</evidence>
<feature type="domain" description="HpcH/HpaI aldolase/citrate lyase" evidence="4">
    <location>
        <begin position="4"/>
        <end position="218"/>
    </location>
</feature>
<comment type="caution">
    <text evidence="5">The sequence shown here is derived from an EMBL/GenBank/DDBJ whole genome shotgun (WGS) entry which is preliminary data.</text>
</comment>
<keyword evidence="2" id="KW-0479">Metal-binding</keyword>
<dbReference type="InterPro" id="IPR015813">
    <property type="entry name" value="Pyrv/PenolPyrv_kinase-like_dom"/>
</dbReference>
<dbReference type="Pfam" id="PF03328">
    <property type="entry name" value="HpcH_HpaI"/>
    <property type="match status" value="1"/>
</dbReference>
<evidence type="ECO:0000313" key="6">
    <source>
        <dbReference type="Proteomes" id="UP001596434"/>
    </source>
</evidence>
<dbReference type="EMBL" id="JBHTAT010000001">
    <property type="protein sequence ID" value="MFC7255844.1"/>
    <property type="molecule type" value="Genomic_DNA"/>
</dbReference>
<keyword evidence="5" id="KW-0456">Lyase</keyword>
<dbReference type="Proteomes" id="UP001596434">
    <property type="component" value="Unassembled WGS sequence"/>
</dbReference>
<comment type="cofactor">
    <cofactor evidence="1">
        <name>Mg(2+)</name>
        <dbReference type="ChEBI" id="CHEBI:18420"/>
    </cofactor>
</comment>
<name>A0ABD5ZZA1_9EURY</name>
<dbReference type="InterPro" id="IPR040442">
    <property type="entry name" value="Pyrv_kinase-like_dom_sf"/>
</dbReference>
<dbReference type="InterPro" id="IPR005000">
    <property type="entry name" value="Aldolase/citrate-lyase_domain"/>
</dbReference>
<dbReference type="GeneID" id="96954219"/>
<dbReference type="PANTHER" id="PTHR32308">
    <property type="entry name" value="LYASE BETA SUBUNIT, PUTATIVE (AFU_ORTHOLOGUE AFUA_4G13030)-RELATED"/>
    <property type="match status" value="1"/>
</dbReference>
<dbReference type="GO" id="GO:0046872">
    <property type="term" value="F:metal ion binding"/>
    <property type="evidence" value="ECO:0007669"/>
    <property type="project" value="UniProtKB-KW"/>
</dbReference>
<dbReference type="AlphaFoldDB" id="A0ABD5ZZA1"/>
<dbReference type="PANTHER" id="PTHR32308:SF0">
    <property type="entry name" value="HPCH_HPAI ALDOLASE_CITRATE LYASE DOMAIN-CONTAINING PROTEIN"/>
    <property type="match status" value="1"/>
</dbReference>
<gene>
    <name evidence="5" type="ORF">ACFQKE_11170</name>
</gene>
<evidence type="ECO:0000256" key="3">
    <source>
        <dbReference type="ARBA" id="ARBA00022842"/>
    </source>
</evidence>
<accession>A0ABD5ZZA1</accession>
<dbReference type="Gene3D" id="3.20.20.60">
    <property type="entry name" value="Phosphoenolpyruvate-binding domains"/>
    <property type="match status" value="1"/>
</dbReference>
<keyword evidence="3" id="KW-0460">Magnesium</keyword>
<dbReference type="GO" id="GO:0016829">
    <property type="term" value="F:lyase activity"/>
    <property type="evidence" value="ECO:0007669"/>
    <property type="project" value="UniProtKB-KW"/>
</dbReference>
<evidence type="ECO:0000313" key="5">
    <source>
        <dbReference type="EMBL" id="MFC7255844.1"/>
    </source>
</evidence>
<dbReference type="InterPro" id="IPR011206">
    <property type="entry name" value="Citrate_lyase_beta/mcl1/mcl2"/>
</dbReference>
<dbReference type="RefSeq" id="WP_379704163.1">
    <property type="nucleotide sequence ID" value="NZ_JBHTAT010000001.1"/>
</dbReference>
<reference evidence="5 6" key="1">
    <citation type="journal article" date="2019" name="Int. J. Syst. Evol. Microbiol.">
        <title>The Global Catalogue of Microorganisms (GCM) 10K type strain sequencing project: providing services to taxonomists for standard genome sequencing and annotation.</title>
        <authorList>
            <consortium name="The Broad Institute Genomics Platform"/>
            <consortium name="The Broad Institute Genome Sequencing Center for Infectious Disease"/>
            <person name="Wu L."/>
            <person name="Ma J."/>
        </authorList>
    </citation>
    <scope>NUCLEOTIDE SEQUENCE [LARGE SCALE GENOMIC DNA]</scope>
    <source>
        <strain evidence="5 6">GX21</strain>
    </source>
</reference>
<evidence type="ECO:0000256" key="2">
    <source>
        <dbReference type="ARBA" id="ARBA00022723"/>
    </source>
</evidence>
<dbReference type="SUPFAM" id="SSF51621">
    <property type="entry name" value="Phosphoenolpyruvate/pyruvate domain"/>
    <property type="match status" value="1"/>
</dbReference>
<dbReference type="PIRSF" id="PIRSF015582">
    <property type="entry name" value="Cit_lyase_B"/>
    <property type="match status" value="1"/>
</dbReference>
<sequence>MARRTVLFSPGDRPELCRKAPATGADTTVFDLEDAVAPARTAEARAAVGDVLADPAFDPEGVEVAVRVAADPDAAAADLDALVDRSPIRLDAVMLPKARVGTANALTDTLAARGLSVSVLALIETATGVLDAREVAAVEEVDALCFGAEDLAADLGATRTDEGMEVLYAREHVVVAARAAGVDAVDTVHTDLEDTAGLRSEAEFAATLGYDGKMVVHPSQVPVVTAAFAPDPDQVAWAKRVLSAREAVGEDRGVFEVDGEMIDAPLLTRAERILDRADE</sequence>
<evidence type="ECO:0000259" key="4">
    <source>
        <dbReference type="Pfam" id="PF03328"/>
    </source>
</evidence>